<feature type="domain" description="J" evidence="9">
    <location>
        <begin position="35"/>
        <end position="99"/>
    </location>
</feature>
<dbReference type="SMART" id="SM00717">
    <property type="entry name" value="SANT"/>
    <property type="match status" value="2"/>
</dbReference>
<keyword evidence="11" id="KW-1185">Reference proteome</keyword>
<dbReference type="STRING" id="1147741.A0A0R3S2B8"/>
<evidence type="ECO:0000256" key="2">
    <source>
        <dbReference type="ARBA" id="ARBA00022692"/>
    </source>
</evidence>
<dbReference type="Pfam" id="PF00226">
    <property type="entry name" value="DnaJ"/>
    <property type="match status" value="1"/>
</dbReference>
<proteinExistence type="predicted"/>
<dbReference type="PROSITE" id="PS50076">
    <property type="entry name" value="DNAJ_2"/>
    <property type="match status" value="1"/>
</dbReference>
<evidence type="ECO:0000256" key="4">
    <source>
        <dbReference type="ARBA" id="ARBA00022989"/>
    </source>
</evidence>
<dbReference type="SUPFAM" id="SSF46689">
    <property type="entry name" value="Homeodomain-like"/>
    <property type="match status" value="2"/>
</dbReference>
<dbReference type="InterPro" id="IPR052606">
    <property type="entry name" value="DnaJ_domain_protein"/>
</dbReference>
<evidence type="ECO:0000256" key="1">
    <source>
        <dbReference type="ARBA" id="ARBA00004123"/>
    </source>
</evidence>
<dbReference type="InterPro" id="IPR001623">
    <property type="entry name" value="DnaJ_domain"/>
</dbReference>
<evidence type="ECO:0000259" key="9">
    <source>
        <dbReference type="PROSITE" id="PS50076"/>
    </source>
</evidence>
<feature type="domain" description="Myb-like" evidence="10">
    <location>
        <begin position="416"/>
        <end position="462"/>
    </location>
</feature>
<protein>
    <submittedName>
        <fullName evidence="12">DnaJ homolog subfamily C member 1</fullName>
    </submittedName>
</protein>
<evidence type="ECO:0000313" key="11">
    <source>
        <dbReference type="Proteomes" id="UP000050640"/>
    </source>
</evidence>
<feature type="chain" id="PRO_5007429050" evidence="8">
    <location>
        <begin position="18"/>
        <end position="475"/>
    </location>
</feature>
<evidence type="ECO:0000256" key="3">
    <source>
        <dbReference type="ARBA" id="ARBA00022729"/>
    </source>
</evidence>
<dbReference type="InterPro" id="IPR009057">
    <property type="entry name" value="Homeodomain-like_sf"/>
</dbReference>
<feature type="transmembrane region" description="Helical" evidence="7">
    <location>
        <begin position="218"/>
        <end position="241"/>
    </location>
</feature>
<dbReference type="Proteomes" id="UP000050640">
    <property type="component" value="Unplaced"/>
</dbReference>
<evidence type="ECO:0000256" key="5">
    <source>
        <dbReference type="ARBA" id="ARBA00023136"/>
    </source>
</evidence>
<evidence type="ECO:0000256" key="6">
    <source>
        <dbReference type="ARBA" id="ARBA00037847"/>
    </source>
</evidence>
<evidence type="ECO:0000256" key="7">
    <source>
        <dbReference type="SAM" id="Phobius"/>
    </source>
</evidence>
<dbReference type="InterPro" id="IPR001005">
    <property type="entry name" value="SANT/Myb"/>
</dbReference>
<reference evidence="12" key="1">
    <citation type="submission" date="2016-04" db="UniProtKB">
        <authorList>
            <consortium name="WormBaseParasite"/>
        </authorList>
    </citation>
    <scope>IDENTIFICATION</scope>
</reference>
<evidence type="ECO:0000313" key="12">
    <source>
        <dbReference type="WBParaSite" id="EEL_0000884701-mRNA-1"/>
    </source>
</evidence>
<dbReference type="Gene3D" id="1.10.10.60">
    <property type="entry name" value="Homeodomain-like"/>
    <property type="match status" value="2"/>
</dbReference>
<dbReference type="Gene3D" id="1.10.287.110">
    <property type="entry name" value="DnaJ domain"/>
    <property type="match status" value="1"/>
</dbReference>
<name>A0A0R3S2B8_9BILA</name>
<dbReference type="GO" id="GO:0005634">
    <property type="term" value="C:nucleus"/>
    <property type="evidence" value="ECO:0007669"/>
    <property type="project" value="UniProtKB-SubCell"/>
</dbReference>
<evidence type="ECO:0000259" key="10">
    <source>
        <dbReference type="PROSITE" id="PS50090"/>
    </source>
</evidence>
<keyword evidence="3 8" id="KW-0732">Signal</keyword>
<dbReference type="CDD" id="cd06257">
    <property type="entry name" value="DnaJ"/>
    <property type="match status" value="1"/>
</dbReference>
<dbReference type="WBParaSite" id="EEL_0000884701-mRNA-1">
    <property type="protein sequence ID" value="EEL_0000884701-mRNA-1"/>
    <property type="gene ID" value="EEL_0000884701"/>
</dbReference>
<keyword evidence="5 7" id="KW-0472">Membrane</keyword>
<evidence type="ECO:0000256" key="8">
    <source>
        <dbReference type="SAM" id="SignalP"/>
    </source>
</evidence>
<dbReference type="Pfam" id="PF23082">
    <property type="entry name" value="Myb_DNA-binding_2"/>
    <property type="match status" value="2"/>
</dbReference>
<sequence>MWLTPLLLSFKCTVVFAWTTNELFIYDLVEEVGESFYDFYGISKDAEISQIKKAYRRLSMEWHPDRNSDEKAEEQFRKIAAIYEILKSNDLREEYDRILENGLPDWRQPVFYYRLALVKYSSIVHPNLNNASDFLRRARKLSWFEGVVVLTIICSIGHYFMLWGAYVDKYLTLSSSRSKLRKKEIRQLKKIGSDAEIIYEAKIAEMLSDVCPSWRNSLPVLIVSLLYNVAVSLPGFIRAYISMCQPKVEKSEKDDGDEVSPRRYVVTRQPIYEYAVASDVKPVLSCAFSEDSSQKSDSQNNNIIRNNAWTSEELALLIRLSTEKYPAGTPNRWELLAKALDRSPQSITLMVGKLKQMKKDEYANLLRSSQSSAVVQNAAQITLLKQSDHFSDEKSNDCNISRKDNDSEKEKILVIWSDYDQKLFETALQEFPKGTADRWDKIANCVSSKTKQQCIDRFRYLSEMVRQRKSHQKNK</sequence>
<keyword evidence="4 7" id="KW-1133">Transmembrane helix</keyword>
<dbReference type="PRINTS" id="PR00625">
    <property type="entry name" value="JDOMAIN"/>
</dbReference>
<comment type="subcellular location">
    <subcellularLocation>
        <location evidence="6">Endomembrane system</location>
        <topology evidence="6">Single-pass membrane protein</topology>
    </subcellularLocation>
    <subcellularLocation>
        <location evidence="1">Nucleus</location>
    </subcellularLocation>
</comment>
<accession>A0A0R3S2B8</accession>
<feature type="signal peptide" evidence="8">
    <location>
        <begin position="1"/>
        <end position="17"/>
    </location>
</feature>
<dbReference type="PANTHER" id="PTHR44653:SF2">
    <property type="entry name" value="DNAJ HOMOLOG SUBFAMILY C MEMBER 1"/>
    <property type="match status" value="1"/>
</dbReference>
<organism evidence="11 12">
    <name type="scientific">Elaeophora elaphi</name>
    <dbReference type="NCBI Taxonomy" id="1147741"/>
    <lineage>
        <taxon>Eukaryota</taxon>
        <taxon>Metazoa</taxon>
        <taxon>Ecdysozoa</taxon>
        <taxon>Nematoda</taxon>
        <taxon>Chromadorea</taxon>
        <taxon>Rhabditida</taxon>
        <taxon>Spirurina</taxon>
        <taxon>Spiruromorpha</taxon>
        <taxon>Filarioidea</taxon>
        <taxon>Onchocercidae</taxon>
        <taxon>Elaeophora</taxon>
    </lineage>
</organism>
<feature type="transmembrane region" description="Helical" evidence="7">
    <location>
        <begin position="143"/>
        <end position="166"/>
    </location>
</feature>
<dbReference type="AlphaFoldDB" id="A0A0R3S2B8"/>
<dbReference type="GO" id="GO:0012505">
    <property type="term" value="C:endomembrane system"/>
    <property type="evidence" value="ECO:0007669"/>
    <property type="project" value="UniProtKB-SubCell"/>
</dbReference>
<dbReference type="InterPro" id="IPR036869">
    <property type="entry name" value="J_dom_sf"/>
</dbReference>
<dbReference type="SMART" id="SM00271">
    <property type="entry name" value="DnaJ"/>
    <property type="match status" value="1"/>
</dbReference>
<dbReference type="CDD" id="cd00167">
    <property type="entry name" value="SANT"/>
    <property type="match status" value="1"/>
</dbReference>
<dbReference type="SUPFAM" id="SSF46565">
    <property type="entry name" value="Chaperone J-domain"/>
    <property type="match status" value="1"/>
</dbReference>
<dbReference type="PANTHER" id="PTHR44653">
    <property type="entry name" value="DNAJ HOMOLOG SUBFAMILY C MEMBER 1"/>
    <property type="match status" value="1"/>
</dbReference>
<dbReference type="PROSITE" id="PS50090">
    <property type="entry name" value="MYB_LIKE"/>
    <property type="match status" value="1"/>
</dbReference>
<keyword evidence="2 7" id="KW-0812">Transmembrane</keyword>